<feature type="domain" description="DUF6534" evidence="2">
    <location>
        <begin position="190"/>
        <end position="232"/>
    </location>
</feature>
<dbReference type="InterPro" id="IPR045339">
    <property type="entry name" value="DUF6534"/>
</dbReference>
<dbReference type="PANTHER" id="PTHR40465">
    <property type="entry name" value="CHROMOSOME 1, WHOLE GENOME SHOTGUN SEQUENCE"/>
    <property type="match status" value="1"/>
</dbReference>
<evidence type="ECO:0000313" key="3">
    <source>
        <dbReference type="EMBL" id="THH27375.1"/>
    </source>
</evidence>
<keyword evidence="1" id="KW-0472">Membrane</keyword>
<proteinExistence type="predicted"/>
<feature type="transmembrane region" description="Helical" evidence="1">
    <location>
        <begin position="179"/>
        <end position="204"/>
    </location>
</feature>
<feature type="transmembrane region" description="Helical" evidence="1">
    <location>
        <begin position="12"/>
        <end position="36"/>
    </location>
</feature>
<gene>
    <name evidence="3" type="ORF">EUX98_g6808</name>
</gene>
<dbReference type="EMBL" id="SGPM01000256">
    <property type="protein sequence ID" value="THH27375.1"/>
    <property type="molecule type" value="Genomic_DNA"/>
</dbReference>
<name>A0A4S4MNW1_9APHY</name>
<keyword evidence="4" id="KW-1185">Reference proteome</keyword>
<accession>A0A4S4MNW1</accession>
<dbReference type="PANTHER" id="PTHR40465:SF1">
    <property type="entry name" value="DUF6534 DOMAIN-CONTAINING PROTEIN"/>
    <property type="match status" value="1"/>
</dbReference>
<evidence type="ECO:0000259" key="2">
    <source>
        <dbReference type="Pfam" id="PF20152"/>
    </source>
</evidence>
<dbReference type="OrthoDB" id="3270417at2759"/>
<keyword evidence="1" id="KW-0812">Transmembrane</keyword>
<dbReference type="AlphaFoldDB" id="A0A4S4MNW1"/>
<feature type="transmembrane region" description="Helical" evidence="1">
    <location>
        <begin position="48"/>
        <end position="69"/>
    </location>
</feature>
<feature type="transmembrane region" description="Helical" evidence="1">
    <location>
        <begin position="148"/>
        <end position="167"/>
    </location>
</feature>
<reference evidence="3 4" key="1">
    <citation type="submission" date="2019-02" db="EMBL/GenBank/DDBJ databases">
        <title>Genome sequencing of the rare red list fungi Antrodiella citrinella (Flaviporus citrinellus).</title>
        <authorList>
            <person name="Buettner E."/>
            <person name="Kellner H."/>
        </authorList>
    </citation>
    <scope>NUCLEOTIDE SEQUENCE [LARGE SCALE GENOMIC DNA]</scope>
    <source>
        <strain evidence="3 4">DSM 108506</strain>
    </source>
</reference>
<keyword evidence="1" id="KW-1133">Transmembrane helix</keyword>
<organism evidence="3 4">
    <name type="scientific">Antrodiella citrinella</name>
    <dbReference type="NCBI Taxonomy" id="2447956"/>
    <lineage>
        <taxon>Eukaryota</taxon>
        <taxon>Fungi</taxon>
        <taxon>Dikarya</taxon>
        <taxon>Basidiomycota</taxon>
        <taxon>Agaricomycotina</taxon>
        <taxon>Agaricomycetes</taxon>
        <taxon>Polyporales</taxon>
        <taxon>Steccherinaceae</taxon>
        <taxon>Antrodiella</taxon>
    </lineage>
</organism>
<evidence type="ECO:0000313" key="4">
    <source>
        <dbReference type="Proteomes" id="UP000308730"/>
    </source>
</evidence>
<protein>
    <recommendedName>
        <fullName evidence="2">DUF6534 domain-containing protein</fullName>
    </recommendedName>
</protein>
<evidence type="ECO:0000256" key="1">
    <source>
        <dbReference type="SAM" id="Phobius"/>
    </source>
</evidence>
<comment type="caution">
    <text evidence="3">The sequence shown here is derived from an EMBL/GenBank/DDBJ whole genome shotgun (WGS) entry which is preliminary data.</text>
</comment>
<sequence>MAAEPTIQEVLGGYVVEAFVAILLYGIFIAQTYVYAMNCNKDALYLKLCVACIAVIETAHSIFVVHVAYTYAINSFGNLAGVVDHVIWSVGASVICEQEYMQLIIVVIVQSLYIRRIYIRELPSLLALTSLIDSLIIYTDADNLIKSLLLFLRLAFGFASVALLYTLNTWSGFRFGKAFFTVTTALSLSSLVDLLFALTLTYYLRRAKTGFKKTDNMVHVLMAYSVNTGLLTM</sequence>
<dbReference type="Pfam" id="PF20152">
    <property type="entry name" value="DUF6534"/>
    <property type="match status" value="1"/>
</dbReference>
<dbReference type="Proteomes" id="UP000308730">
    <property type="component" value="Unassembled WGS sequence"/>
</dbReference>